<organism evidence="9 10">
    <name type="scientific">Rhodosorus marinus</name>
    <dbReference type="NCBI Taxonomy" id="101924"/>
    <lineage>
        <taxon>Eukaryota</taxon>
        <taxon>Rhodophyta</taxon>
        <taxon>Stylonematophyceae</taxon>
        <taxon>Stylonematales</taxon>
        <taxon>Stylonemataceae</taxon>
        <taxon>Rhodosorus</taxon>
    </lineage>
</organism>
<evidence type="ECO:0000256" key="4">
    <source>
        <dbReference type="ARBA" id="ARBA00023136"/>
    </source>
</evidence>
<dbReference type="PANTHER" id="PTHR12911:SF8">
    <property type="entry name" value="KLAROID PROTEIN-RELATED"/>
    <property type="match status" value="1"/>
</dbReference>
<dbReference type="GO" id="GO:0005635">
    <property type="term" value="C:nuclear envelope"/>
    <property type="evidence" value="ECO:0007669"/>
    <property type="project" value="UniProtKB-ARBA"/>
</dbReference>
<dbReference type="GO" id="GO:0043495">
    <property type="term" value="F:protein-membrane adaptor activity"/>
    <property type="evidence" value="ECO:0007669"/>
    <property type="project" value="TreeGrafter"/>
</dbReference>
<evidence type="ECO:0000313" key="9">
    <source>
        <dbReference type="EMBL" id="KAJ8905285.1"/>
    </source>
</evidence>
<dbReference type="Pfam" id="PF07738">
    <property type="entry name" value="Sad1_UNC"/>
    <property type="match status" value="1"/>
</dbReference>
<feature type="transmembrane region" description="Helical" evidence="7">
    <location>
        <begin position="161"/>
        <end position="182"/>
    </location>
</feature>
<dbReference type="Proteomes" id="UP001157974">
    <property type="component" value="Unassembled WGS sequence"/>
</dbReference>
<accession>A0AAV8URU1</accession>
<evidence type="ECO:0000256" key="2">
    <source>
        <dbReference type="ARBA" id="ARBA00022692"/>
    </source>
</evidence>
<sequence>MGPKRSGRKPPATSGSGSTGRAPAASGGDQAEYLSVYKGAYVYESTQTEEPIAEDDEEFIEDEVEVVENEIEENEDAFGDERDEMVAVSIVRKARNSLGTSVRFALETSREVLKQTPQKIRNWRRLSISELAQRPRLSRGPLESSWLGVKSFATSESNHPLIIMGIMLICALLIAVLFAPHARMAAESMSIRDRISMTRSSFQDPIVRAWTRTGAALRSIRVPQKVLEPLKKVLGSLNFKLPYIPMELPSISESAAFKTVAGAINRAGEWISSNGKAFTGWQQKVLSYPVEYFGAIGGSIATYTVRAGQKVSRVFGHVTDRSRFVSKEEFARALEDLKSLRGDQDIEEQIRQFISEEKAKLQSAITKGREKQAQLKEAALQDLRERSEKASSSIDRVRSEFFRVAGDVQLKQLGFLRDLKGGVTAAFDVPKDKVQEATALIVSEMDKVSANVSESIRSISDKVSEIIAAEEEEIKEELSKVRKKTSASSNSVVEEYVAKKQRTEDGLKRVRYSVQRILSSWQQRQIKRVEDISKGLVRTLGRARSRPRYVSRGELDNAVKELKESLSLDEIEDQVIRVIQDEIRKINAKISPRQKLTREEMGQEVFERVIADKGGRPDFALQSAGAYIVRTSPSYAYQYVNAFKERALTLLGRYKTDFVMGLPNSPSMAITPDIALGKCWGFQGQASNITIHLARPAIVDAFTVEHAHRSVAFSLASAPRSIRIYGYPADRARLNDSTDAIEYFFGEIEYSISELDSHMQYFEVPDELKVLLPSRAIRVQIMDNHGGDFTCLYRIRVHGVDV</sequence>
<evidence type="ECO:0000256" key="7">
    <source>
        <dbReference type="SAM" id="Phobius"/>
    </source>
</evidence>
<keyword evidence="5" id="KW-0175">Coiled coil</keyword>
<name>A0AAV8URU1_9RHOD</name>
<keyword evidence="4 7" id="KW-0472">Membrane</keyword>
<dbReference type="AlphaFoldDB" id="A0AAV8URU1"/>
<protein>
    <recommendedName>
        <fullName evidence="8">SUN domain-containing protein</fullName>
    </recommendedName>
</protein>
<gene>
    <name evidence="9" type="ORF">NDN08_001792</name>
</gene>
<keyword evidence="2 7" id="KW-0812">Transmembrane</keyword>
<evidence type="ECO:0000313" key="10">
    <source>
        <dbReference type="Proteomes" id="UP001157974"/>
    </source>
</evidence>
<keyword evidence="3 7" id="KW-1133">Transmembrane helix</keyword>
<evidence type="ECO:0000256" key="1">
    <source>
        <dbReference type="ARBA" id="ARBA00004370"/>
    </source>
</evidence>
<dbReference type="EMBL" id="JAMWBK010000005">
    <property type="protein sequence ID" value="KAJ8905285.1"/>
    <property type="molecule type" value="Genomic_DNA"/>
</dbReference>
<evidence type="ECO:0000256" key="5">
    <source>
        <dbReference type="SAM" id="Coils"/>
    </source>
</evidence>
<dbReference type="PANTHER" id="PTHR12911">
    <property type="entry name" value="SAD1/UNC-84-LIKE PROTEIN-RELATED"/>
    <property type="match status" value="1"/>
</dbReference>
<dbReference type="GO" id="GO:0016020">
    <property type="term" value="C:membrane"/>
    <property type="evidence" value="ECO:0007669"/>
    <property type="project" value="UniProtKB-SubCell"/>
</dbReference>
<dbReference type="InterPro" id="IPR012919">
    <property type="entry name" value="SUN_dom"/>
</dbReference>
<dbReference type="Gene3D" id="2.60.120.260">
    <property type="entry name" value="Galactose-binding domain-like"/>
    <property type="match status" value="1"/>
</dbReference>
<comment type="subcellular location">
    <subcellularLocation>
        <location evidence="1">Membrane</location>
    </subcellularLocation>
</comment>
<comment type="caution">
    <text evidence="9">The sequence shown here is derived from an EMBL/GenBank/DDBJ whole genome shotgun (WGS) entry which is preliminary data.</text>
</comment>
<reference evidence="9 10" key="1">
    <citation type="journal article" date="2023" name="Nat. Commun.">
        <title>Origin of minicircular mitochondrial genomes in red algae.</title>
        <authorList>
            <person name="Lee Y."/>
            <person name="Cho C.H."/>
            <person name="Lee Y.M."/>
            <person name="Park S.I."/>
            <person name="Yang J.H."/>
            <person name="West J.A."/>
            <person name="Bhattacharya D."/>
            <person name="Yoon H.S."/>
        </authorList>
    </citation>
    <scope>NUCLEOTIDE SEQUENCE [LARGE SCALE GENOMIC DNA]</scope>
    <source>
        <strain evidence="9 10">CCMP1338</strain>
        <tissue evidence="9">Whole cell</tissue>
    </source>
</reference>
<dbReference type="InterPro" id="IPR045119">
    <property type="entry name" value="SUN1-5"/>
</dbReference>
<feature type="region of interest" description="Disordered" evidence="6">
    <location>
        <begin position="1"/>
        <end position="29"/>
    </location>
</feature>
<evidence type="ECO:0000256" key="3">
    <source>
        <dbReference type="ARBA" id="ARBA00022989"/>
    </source>
</evidence>
<evidence type="ECO:0000256" key="6">
    <source>
        <dbReference type="SAM" id="MobiDB-lite"/>
    </source>
</evidence>
<dbReference type="PROSITE" id="PS51469">
    <property type="entry name" value="SUN"/>
    <property type="match status" value="1"/>
</dbReference>
<evidence type="ECO:0000259" key="8">
    <source>
        <dbReference type="PROSITE" id="PS51469"/>
    </source>
</evidence>
<feature type="domain" description="SUN" evidence="8">
    <location>
        <begin position="625"/>
        <end position="802"/>
    </location>
</feature>
<proteinExistence type="predicted"/>
<keyword evidence="10" id="KW-1185">Reference proteome</keyword>
<feature type="coiled-coil region" evidence="5">
    <location>
        <begin position="57"/>
        <end position="84"/>
    </location>
</feature>